<dbReference type="Proteomes" id="UP000327085">
    <property type="component" value="Chromosome 2"/>
</dbReference>
<reference evidence="3" key="2">
    <citation type="journal article" date="2020" name="Plant J.">
        <title>Transposons played a major role in the diversification between the closely related almond and peach genomes: results from the almond genome sequence.</title>
        <authorList>
            <person name="Alioto T."/>
            <person name="Alexiou K.G."/>
            <person name="Bardil A."/>
            <person name="Barteri F."/>
            <person name="Castanera R."/>
            <person name="Cruz F."/>
            <person name="Dhingra A."/>
            <person name="Duval H."/>
            <person name="Fernandez I Marti A."/>
            <person name="Frias L."/>
            <person name="Galan B."/>
            <person name="Garcia J.L."/>
            <person name="Howad W."/>
            <person name="Gomez-Garrido J."/>
            <person name="Gut M."/>
            <person name="Julca I."/>
            <person name="Morata J."/>
            <person name="Puigdomenech P."/>
            <person name="Ribeca P."/>
            <person name="Rubio Cabetas M.J."/>
            <person name="Vlasova A."/>
            <person name="Wirthensohn M."/>
            <person name="Garcia-Mas J."/>
            <person name="Gabaldon T."/>
            <person name="Casacuberta J.M."/>
            <person name="Arus P."/>
        </authorList>
    </citation>
    <scope>NUCLEOTIDE SEQUENCE [LARGE SCALE GENOMIC DNA]</scope>
    <source>
        <strain evidence="3">cv. Texas</strain>
    </source>
</reference>
<sequence>MSSEIFEAVSTRVPYQHYWDIVGSDVCPLCLDVLNGSAGVADFNNMLIALISKIPSPSWVTKFRLISLSAFLQKVDRDARVKGVLIAPSEPSINHLYFADDNLLFCDPKFYQFEELKRIFRVYETASRQHINFLKYAMSFSPSTHVALQSQL</sequence>
<proteinExistence type="predicted"/>
<reference evidence="2" key="1">
    <citation type="submission" date="2019-07" db="EMBL/GenBank/DDBJ databases">
        <authorList>
            <person name="Alioto T."/>
            <person name="Alioto T."/>
            <person name="Gomez Garrido J."/>
        </authorList>
    </citation>
    <scope>NUCLEOTIDE SEQUENCE</scope>
</reference>
<dbReference type="Proteomes" id="UP001054821">
    <property type="component" value="Chromosome 2"/>
</dbReference>
<gene>
    <name evidence="2" type="ORF">ALMOND_2B030542</name>
    <name evidence="1" type="ORF">L3X38_010988</name>
</gene>
<name>A0A5E4G1W5_PRUDU</name>
<dbReference type="InParanoid" id="A0A5E4G1W5"/>
<dbReference type="Gramene" id="VVA33663">
    <property type="protein sequence ID" value="VVA33663"/>
    <property type="gene ID" value="Prudul26B030542"/>
</dbReference>
<dbReference type="AlphaFoldDB" id="A0A5E4G1W5"/>
<accession>A0A5E4G1W5</accession>
<dbReference type="EMBL" id="JAJFAZ020000002">
    <property type="protein sequence ID" value="KAI5343112.1"/>
    <property type="molecule type" value="Genomic_DNA"/>
</dbReference>
<dbReference type="EMBL" id="CABIKO010000298">
    <property type="protein sequence ID" value="VVA33663.1"/>
    <property type="molecule type" value="Genomic_DNA"/>
</dbReference>
<organism evidence="2 3">
    <name type="scientific">Prunus dulcis</name>
    <name type="common">Almond</name>
    <name type="synonym">Amygdalus dulcis</name>
    <dbReference type="NCBI Taxonomy" id="3755"/>
    <lineage>
        <taxon>Eukaryota</taxon>
        <taxon>Viridiplantae</taxon>
        <taxon>Streptophyta</taxon>
        <taxon>Embryophyta</taxon>
        <taxon>Tracheophyta</taxon>
        <taxon>Spermatophyta</taxon>
        <taxon>Magnoliopsida</taxon>
        <taxon>eudicotyledons</taxon>
        <taxon>Gunneridae</taxon>
        <taxon>Pentapetalae</taxon>
        <taxon>rosids</taxon>
        <taxon>fabids</taxon>
        <taxon>Rosales</taxon>
        <taxon>Rosaceae</taxon>
        <taxon>Amygdaloideae</taxon>
        <taxon>Amygdaleae</taxon>
        <taxon>Prunus</taxon>
    </lineage>
</organism>
<reference evidence="1 4" key="3">
    <citation type="journal article" date="2022" name="G3 (Bethesda)">
        <title>Whole-genome sequence and methylome profiling of the almond [Prunus dulcis (Mill.) D.A. Webb] cultivar 'Nonpareil'.</title>
        <authorList>
            <person name="D'Amico-Willman K.M."/>
            <person name="Ouma W.Z."/>
            <person name="Meulia T."/>
            <person name="Sideli G.M."/>
            <person name="Gradziel T.M."/>
            <person name="Fresnedo-Ramirez J."/>
        </authorList>
    </citation>
    <scope>NUCLEOTIDE SEQUENCE [LARGE SCALE GENOMIC DNA]</scope>
    <source>
        <strain evidence="1">Clone GOH B32 T37-40</strain>
    </source>
</reference>
<keyword evidence="4" id="KW-1185">Reference proteome</keyword>
<evidence type="ECO:0000313" key="4">
    <source>
        <dbReference type="Proteomes" id="UP001054821"/>
    </source>
</evidence>
<evidence type="ECO:0000313" key="1">
    <source>
        <dbReference type="EMBL" id="KAI5343112.1"/>
    </source>
</evidence>
<evidence type="ECO:0000313" key="3">
    <source>
        <dbReference type="Proteomes" id="UP000327085"/>
    </source>
</evidence>
<evidence type="ECO:0000313" key="2">
    <source>
        <dbReference type="EMBL" id="VVA33663.1"/>
    </source>
</evidence>
<protein>
    <submittedName>
        <fullName evidence="2">PREDICTED: reverse mRNAase</fullName>
    </submittedName>
</protein>